<accession>D4YNC6</accession>
<dbReference type="OrthoDB" id="9780685at2"/>
<keyword evidence="7" id="KW-1185">Reference proteome</keyword>
<evidence type="ECO:0000313" key="6">
    <source>
        <dbReference type="EMBL" id="EFG47296.1"/>
    </source>
</evidence>
<organism evidence="6 7">
    <name type="scientific">Brevibacterium mcbrellneri ATCC 49030</name>
    <dbReference type="NCBI Taxonomy" id="585530"/>
    <lineage>
        <taxon>Bacteria</taxon>
        <taxon>Bacillati</taxon>
        <taxon>Actinomycetota</taxon>
        <taxon>Actinomycetes</taxon>
        <taxon>Micrococcales</taxon>
        <taxon>Brevibacteriaceae</taxon>
        <taxon>Brevibacterium</taxon>
    </lineage>
</organism>
<gene>
    <name evidence="6" type="primary">metY2</name>
    <name evidence="6" type="ORF">HMPREF0183_1436</name>
</gene>
<dbReference type="EC" id="2.3.1.31" evidence="6"/>
<dbReference type="InterPro" id="IPR054542">
    <property type="entry name" value="Cys_met_metab_PP"/>
</dbReference>
<evidence type="ECO:0000313" key="7">
    <source>
        <dbReference type="Proteomes" id="UP000005714"/>
    </source>
</evidence>
<dbReference type="GO" id="GO:0019346">
    <property type="term" value="P:transsulfuration"/>
    <property type="evidence" value="ECO:0007669"/>
    <property type="project" value="InterPro"/>
</dbReference>
<protein>
    <submittedName>
        <fullName evidence="6">Putative O-acetylhomoserine aminocarboxypropyltransferase</fullName>
        <ecNumber evidence="6">2.3.1.31</ecNumber>
    </submittedName>
</protein>
<comment type="caution">
    <text evidence="6">The sequence shown here is derived from an EMBL/GenBank/DDBJ whole genome shotgun (WGS) entry which is preliminary data.</text>
</comment>
<dbReference type="GO" id="GO:0006535">
    <property type="term" value="P:cysteine biosynthetic process from serine"/>
    <property type="evidence" value="ECO:0007669"/>
    <property type="project" value="TreeGrafter"/>
</dbReference>
<dbReference type="GO" id="GO:0004414">
    <property type="term" value="F:homoserine O-acetyltransferase activity"/>
    <property type="evidence" value="ECO:0007669"/>
    <property type="project" value="UniProtKB-EC"/>
</dbReference>
<dbReference type="InterPro" id="IPR000277">
    <property type="entry name" value="Cys/Met-Metab_PyrdxlP-dep_enz"/>
</dbReference>
<evidence type="ECO:0000256" key="3">
    <source>
        <dbReference type="ARBA" id="ARBA00022679"/>
    </source>
</evidence>
<dbReference type="PANTHER" id="PTHR43797">
    <property type="entry name" value="HOMOCYSTEINE/CYSTEINE SYNTHASE"/>
    <property type="match status" value="1"/>
</dbReference>
<keyword evidence="3 6" id="KW-0808">Transferase</keyword>
<name>D4YNC6_9MICO</name>
<dbReference type="eggNOG" id="COG2873">
    <property type="taxonomic scope" value="Bacteria"/>
</dbReference>
<dbReference type="InterPro" id="IPR015421">
    <property type="entry name" value="PyrdxlP-dep_Trfase_major"/>
</dbReference>
<comment type="similarity">
    <text evidence="2 5">Belongs to the trans-sulfuration enzymes family.</text>
</comment>
<comment type="cofactor">
    <cofactor evidence="1 5">
        <name>pyridoxal 5'-phosphate</name>
        <dbReference type="ChEBI" id="CHEBI:597326"/>
    </cofactor>
</comment>
<dbReference type="GO" id="GO:0030170">
    <property type="term" value="F:pyridoxal phosphate binding"/>
    <property type="evidence" value="ECO:0007669"/>
    <property type="project" value="InterPro"/>
</dbReference>
<dbReference type="Proteomes" id="UP000005714">
    <property type="component" value="Unassembled WGS sequence"/>
</dbReference>
<dbReference type="PANTHER" id="PTHR43797:SF2">
    <property type="entry name" value="HOMOCYSTEINE_CYSTEINE SYNTHASE"/>
    <property type="match status" value="1"/>
</dbReference>
<dbReference type="GO" id="GO:0004124">
    <property type="term" value="F:cysteine synthase activity"/>
    <property type="evidence" value="ECO:0007669"/>
    <property type="project" value="TreeGrafter"/>
</dbReference>
<dbReference type="GO" id="GO:0005737">
    <property type="term" value="C:cytoplasm"/>
    <property type="evidence" value="ECO:0007669"/>
    <property type="project" value="TreeGrafter"/>
</dbReference>
<reference evidence="6 7" key="1">
    <citation type="submission" date="2010-04" db="EMBL/GenBank/DDBJ databases">
        <authorList>
            <person name="Qin X."/>
            <person name="Bachman B."/>
            <person name="Battles P."/>
            <person name="Bell A."/>
            <person name="Bess C."/>
            <person name="Bickham C."/>
            <person name="Chaboub L."/>
            <person name="Chen D."/>
            <person name="Coyle M."/>
            <person name="Deiros D.R."/>
            <person name="Dinh H."/>
            <person name="Forbes L."/>
            <person name="Fowler G."/>
            <person name="Francisco L."/>
            <person name="Fu Q."/>
            <person name="Gubbala S."/>
            <person name="Hale W."/>
            <person name="Han Y."/>
            <person name="Hemphill L."/>
            <person name="Highlander S.K."/>
            <person name="Hirani K."/>
            <person name="Hogues M."/>
            <person name="Jackson L."/>
            <person name="Jakkamsetti A."/>
            <person name="Javaid M."/>
            <person name="Jiang H."/>
            <person name="Korchina V."/>
            <person name="Kovar C."/>
            <person name="Lara F."/>
            <person name="Lee S."/>
            <person name="Mata R."/>
            <person name="Mathew T."/>
            <person name="Moen C."/>
            <person name="Morales K."/>
            <person name="Munidasa M."/>
            <person name="Nazareth L."/>
            <person name="Ngo R."/>
            <person name="Nguyen L."/>
            <person name="Okwuonu G."/>
            <person name="Ongeri F."/>
            <person name="Patil S."/>
            <person name="Petrosino J."/>
            <person name="Pham C."/>
            <person name="Pham P."/>
            <person name="Pu L.-L."/>
            <person name="Puazo M."/>
            <person name="Raj R."/>
            <person name="Reid J."/>
            <person name="Rouhana J."/>
            <person name="Saada N."/>
            <person name="Shang Y."/>
            <person name="Simmons D."/>
            <person name="Thornton R."/>
            <person name="Warren J."/>
            <person name="Weissenberger G."/>
            <person name="Zhang J."/>
            <person name="Zhang L."/>
            <person name="Zhou C."/>
            <person name="Zhu D."/>
            <person name="Muzny D."/>
            <person name="Worley K."/>
            <person name="Gibbs R."/>
        </authorList>
    </citation>
    <scope>NUCLEOTIDE SEQUENCE [LARGE SCALE GENOMIC DNA]</scope>
    <source>
        <strain evidence="6 7">ATCC 49030</strain>
    </source>
</reference>
<proteinExistence type="inferred from homology"/>
<dbReference type="SUPFAM" id="SSF53383">
    <property type="entry name" value="PLP-dependent transferases"/>
    <property type="match status" value="1"/>
</dbReference>
<evidence type="ECO:0000256" key="1">
    <source>
        <dbReference type="ARBA" id="ARBA00001933"/>
    </source>
</evidence>
<dbReference type="Pfam" id="PF01053">
    <property type="entry name" value="Cys_Met_Meta_PP"/>
    <property type="match status" value="1"/>
</dbReference>
<dbReference type="RefSeq" id="WP_005884385.1">
    <property type="nucleotide sequence ID" value="NZ_ADNU01000042.1"/>
</dbReference>
<dbReference type="InterPro" id="IPR015424">
    <property type="entry name" value="PyrdxlP-dep_Trfase"/>
</dbReference>
<keyword evidence="4 5" id="KW-0663">Pyridoxal phosphate</keyword>
<dbReference type="GO" id="GO:0071269">
    <property type="term" value="P:L-homocysteine biosynthetic process"/>
    <property type="evidence" value="ECO:0007669"/>
    <property type="project" value="TreeGrafter"/>
</dbReference>
<evidence type="ECO:0000256" key="4">
    <source>
        <dbReference type="ARBA" id="ARBA00022898"/>
    </source>
</evidence>
<dbReference type="PROSITE" id="PS00868">
    <property type="entry name" value="CYS_MET_METAB_PP"/>
    <property type="match status" value="1"/>
</dbReference>
<dbReference type="InterPro" id="IPR006235">
    <property type="entry name" value="OAc-hSer/O-AcSer_sulfhydrylase"/>
</dbReference>
<dbReference type="AlphaFoldDB" id="D4YNC6"/>
<evidence type="ECO:0000256" key="2">
    <source>
        <dbReference type="ARBA" id="ARBA00009077"/>
    </source>
</evidence>
<sequence length="292" mass="30935">MTAFETLQIHEGQTPDSETGARALPIYQTTSFVFDDAQLAADRFALKDLGPVYTRLANPTVQAVEERIAALEGGVGAVLTSSGQAAAFLAIVNIAGAGDHIVASPSLYGGTYNLLDITLRKLGIDTTFVENPDNIDEWKEAVRPNTKAFFGETLTNPQSAVLNLPELSKAAHDAGVPLIVDNTLATPYLLRPIEHGADVVLHSATKFLGGHGTSIAGVIVDSGNFDYSADPEKFPGFNEPDASYNGLVYARDLGPDSDFGANVSYGIKIRVQLLRDLGPSASPFNAFLIAQG</sequence>
<feature type="non-terminal residue" evidence="6">
    <location>
        <position position="292"/>
    </location>
</feature>
<dbReference type="FunFam" id="3.40.640.10:FF:000035">
    <property type="entry name" value="O-succinylhomoserine sulfhydrylase"/>
    <property type="match status" value="1"/>
</dbReference>
<dbReference type="Gene3D" id="3.40.640.10">
    <property type="entry name" value="Type I PLP-dependent aspartate aminotransferase-like (Major domain)"/>
    <property type="match status" value="1"/>
</dbReference>
<keyword evidence="6" id="KW-0012">Acyltransferase</keyword>
<dbReference type="EMBL" id="ADNU01000042">
    <property type="protein sequence ID" value="EFG47296.1"/>
    <property type="molecule type" value="Genomic_DNA"/>
</dbReference>
<dbReference type="GO" id="GO:0003961">
    <property type="term" value="F:O-acetylhomoserine aminocarboxypropyltransferase activity"/>
    <property type="evidence" value="ECO:0007669"/>
    <property type="project" value="TreeGrafter"/>
</dbReference>
<evidence type="ECO:0000256" key="5">
    <source>
        <dbReference type="RuleBase" id="RU362118"/>
    </source>
</evidence>
<dbReference type="STRING" id="585530.HMPREF0183_1436"/>